<sequence length="102" mass="11428">MINHLYEMARQEWGMEGLMNPLKNIRKPSGSKAREQRLQSGEYEALRAHLIGSGNPYAAAAFDLAIETSLRQGKLFALRWGKPMTRRAIAPYTAANAAVQLR</sequence>
<dbReference type="GO" id="GO:0003677">
    <property type="term" value="F:DNA binding"/>
    <property type="evidence" value="ECO:0007669"/>
    <property type="project" value="InterPro"/>
</dbReference>
<evidence type="ECO:0000313" key="2">
    <source>
        <dbReference type="Proteomes" id="UP000092213"/>
    </source>
</evidence>
<reference evidence="1 2" key="1">
    <citation type="submission" date="2016-06" db="EMBL/GenBank/DDBJ databases">
        <title>Complete genome sequences of Bordetella bronchialis and Bordetella flabilis.</title>
        <authorList>
            <person name="LiPuma J.J."/>
            <person name="Spilker T."/>
        </authorList>
    </citation>
    <scope>NUCLEOTIDE SEQUENCE [LARGE SCALE GENOMIC DNA]</scope>
    <source>
        <strain evidence="1 2">AU17976</strain>
    </source>
</reference>
<dbReference type="SUPFAM" id="SSF56349">
    <property type="entry name" value="DNA breaking-rejoining enzymes"/>
    <property type="match status" value="1"/>
</dbReference>
<proteinExistence type="predicted"/>
<gene>
    <name evidence="1" type="ORF">BAU08_20535</name>
</gene>
<dbReference type="EMBL" id="CP016171">
    <property type="protein sequence ID" value="ANN73416.1"/>
    <property type="molecule type" value="Genomic_DNA"/>
</dbReference>
<dbReference type="InterPro" id="IPR011010">
    <property type="entry name" value="DNA_brk_join_enz"/>
</dbReference>
<evidence type="ECO:0000313" key="1">
    <source>
        <dbReference type="EMBL" id="ANN73416.1"/>
    </source>
</evidence>
<dbReference type="AlphaFoldDB" id="A0A193G1U1"/>
<dbReference type="Proteomes" id="UP000092213">
    <property type="component" value="Chromosome"/>
</dbReference>
<organism evidence="1 2">
    <name type="scientific">Bordetella bronchialis</name>
    <dbReference type="NCBI Taxonomy" id="463025"/>
    <lineage>
        <taxon>Bacteria</taxon>
        <taxon>Pseudomonadati</taxon>
        <taxon>Pseudomonadota</taxon>
        <taxon>Betaproteobacteria</taxon>
        <taxon>Burkholderiales</taxon>
        <taxon>Alcaligenaceae</taxon>
        <taxon>Bordetella</taxon>
    </lineage>
</organism>
<protein>
    <submittedName>
        <fullName evidence="1">Uncharacterized protein</fullName>
    </submittedName>
</protein>
<dbReference type="STRING" id="463025.BAU08_20535"/>
<accession>A0A193G1U1</accession>
<name>A0A193G1U1_9BORD</name>